<dbReference type="SUPFAM" id="SSF56112">
    <property type="entry name" value="Protein kinase-like (PK-like)"/>
    <property type="match status" value="1"/>
</dbReference>
<dbReference type="PROSITE" id="PS00108">
    <property type="entry name" value="PROTEIN_KINASE_ST"/>
    <property type="match status" value="1"/>
</dbReference>
<keyword evidence="3" id="KW-0808">Transferase</keyword>
<keyword evidence="5" id="KW-0418">Kinase</keyword>
<keyword evidence="4 7" id="KW-0547">Nucleotide-binding</keyword>
<dbReference type="AlphaFoldDB" id="A0A183I9E8"/>
<evidence type="ECO:0000256" key="6">
    <source>
        <dbReference type="ARBA" id="ARBA00022840"/>
    </source>
</evidence>
<dbReference type="OrthoDB" id="1043025at2759"/>
<evidence type="ECO:0000313" key="12">
    <source>
        <dbReference type="WBParaSite" id="SBAD_0000025801-mRNA-1"/>
    </source>
</evidence>
<dbReference type="GO" id="GO:0005524">
    <property type="term" value="F:ATP binding"/>
    <property type="evidence" value="ECO:0007669"/>
    <property type="project" value="UniProtKB-UniRule"/>
</dbReference>
<keyword evidence="11" id="KW-1185">Reference proteome</keyword>
<keyword evidence="6 7" id="KW-0067">ATP-binding</keyword>
<evidence type="ECO:0000313" key="11">
    <source>
        <dbReference type="Proteomes" id="UP000270296"/>
    </source>
</evidence>
<sequence>MHSKSSSCFLSSLQNTGVAEEDDSRCDDKQWPHGRINFECSKLDAHRQAFLFHEKLIGHCIESSDVRPAMLIAFKRTNFRWQWFNKIIGQGKYGRVFTAMNLDTGQLMAVKQVKYERQDHQAIQALVDEIKNVEGIRHPNLVRYYGVEVHTDELLIFMEYCSEGTLEQACRDGLCEELVRGYTRSLLKAVCELHRQGIVHRDIKPANIFLTSDFCLKLGDFGCTARLKSATNTGPGELTSYIGTAAYMAPEVCAGIPGGYGRTCDIWSLGCVVLEMITGKPPWHEYHFLSIIYKVGNGGIPPIPENISDDCRSFLDKCLVRRMEDRWPAERLMEHQFVKVFYHHTGPM</sequence>
<evidence type="ECO:0000256" key="1">
    <source>
        <dbReference type="ARBA" id="ARBA00006529"/>
    </source>
</evidence>
<organism evidence="12">
    <name type="scientific">Soboliphyme baturini</name>
    <dbReference type="NCBI Taxonomy" id="241478"/>
    <lineage>
        <taxon>Eukaryota</taxon>
        <taxon>Metazoa</taxon>
        <taxon>Ecdysozoa</taxon>
        <taxon>Nematoda</taxon>
        <taxon>Enoplea</taxon>
        <taxon>Dorylaimia</taxon>
        <taxon>Dioctophymatida</taxon>
        <taxon>Dioctophymatoidea</taxon>
        <taxon>Soboliphymatidae</taxon>
        <taxon>Soboliphyme</taxon>
    </lineage>
</organism>
<dbReference type="PROSITE" id="PS50011">
    <property type="entry name" value="PROTEIN_KINASE_DOM"/>
    <property type="match status" value="1"/>
</dbReference>
<feature type="domain" description="Protein kinase" evidence="9">
    <location>
        <begin position="82"/>
        <end position="338"/>
    </location>
</feature>
<gene>
    <name evidence="10" type="ORF">SBAD_LOCUS242</name>
</gene>
<dbReference type="PROSITE" id="PS00107">
    <property type="entry name" value="PROTEIN_KINASE_ATP"/>
    <property type="match status" value="1"/>
</dbReference>
<evidence type="ECO:0000256" key="3">
    <source>
        <dbReference type="ARBA" id="ARBA00022679"/>
    </source>
</evidence>
<dbReference type="InterPro" id="IPR011009">
    <property type="entry name" value="Kinase-like_dom_sf"/>
</dbReference>
<dbReference type="PANTHER" id="PTHR48016">
    <property type="entry name" value="MAP KINASE KINASE KINASE SSK2-RELATED-RELATED"/>
    <property type="match status" value="1"/>
</dbReference>
<evidence type="ECO:0000256" key="5">
    <source>
        <dbReference type="ARBA" id="ARBA00022777"/>
    </source>
</evidence>
<dbReference type="EMBL" id="UZAM01000455">
    <property type="protein sequence ID" value="VDO81256.1"/>
    <property type="molecule type" value="Genomic_DNA"/>
</dbReference>
<dbReference type="Pfam" id="PF00069">
    <property type="entry name" value="Pkinase"/>
    <property type="match status" value="1"/>
</dbReference>
<evidence type="ECO:0000256" key="4">
    <source>
        <dbReference type="ARBA" id="ARBA00022741"/>
    </source>
</evidence>
<feature type="binding site" evidence="7">
    <location>
        <position position="111"/>
    </location>
    <ligand>
        <name>ATP</name>
        <dbReference type="ChEBI" id="CHEBI:30616"/>
    </ligand>
</feature>
<dbReference type="Proteomes" id="UP000270296">
    <property type="component" value="Unassembled WGS sequence"/>
</dbReference>
<dbReference type="WBParaSite" id="SBAD_0000025801-mRNA-1">
    <property type="protein sequence ID" value="SBAD_0000025801-mRNA-1"/>
    <property type="gene ID" value="SBAD_0000025801"/>
</dbReference>
<reference evidence="10 11" key="2">
    <citation type="submission" date="2018-11" db="EMBL/GenBank/DDBJ databases">
        <authorList>
            <consortium name="Pathogen Informatics"/>
        </authorList>
    </citation>
    <scope>NUCLEOTIDE SEQUENCE [LARGE SCALE GENOMIC DNA]</scope>
</reference>
<dbReference type="InterPro" id="IPR000719">
    <property type="entry name" value="Prot_kinase_dom"/>
</dbReference>
<comment type="similarity">
    <text evidence="1">Belongs to the protein kinase superfamily. STE Ser/Thr protein kinase family. MAP kinase kinase kinase subfamily.</text>
</comment>
<evidence type="ECO:0000256" key="2">
    <source>
        <dbReference type="ARBA" id="ARBA00022527"/>
    </source>
</evidence>
<evidence type="ECO:0000313" key="10">
    <source>
        <dbReference type="EMBL" id="VDO81256.1"/>
    </source>
</evidence>
<dbReference type="GO" id="GO:0035556">
    <property type="term" value="P:intracellular signal transduction"/>
    <property type="evidence" value="ECO:0007669"/>
    <property type="project" value="UniProtKB-ARBA"/>
</dbReference>
<dbReference type="InterPro" id="IPR050538">
    <property type="entry name" value="MAP_kinase_kinase_kinase"/>
</dbReference>
<keyword evidence="2 8" id="KW-0723">Serine/threonine-protein kinase</keyword>
<dbReference type="SMART" id="SM00220">
    <property type="entry name" value="S_TKc"/>
    <property type="match status" value="1"/>
</dbReference>
<dbReference type="PANTHER" id="PTHR48016:SF32">
    <property type="entry name" value="MITOGEN-ACTIVATED PROTEIN KINASE KINASE KINASE 4"/>
    <property type="match status" value="1"/>
</dbReference>
<accession>A0A183I9E8</accession>
<evidence type="ECO:0000259" key="9">
    <source>
        <dbReference type="PROSITE" id="PS50011"/>
    </source>
</evidence>
<evidence type="ECO:0000256" key="7">
    <source>
        <dbReference type="PROSITE-ProRule" id="PRU10141"/>
    </source>
</evidence>
<proteinExistence type="inferred from homology"/>
<dbReference type="GO" id="GO:0004674">
    <property type="term" value="F:protein serine/threonine kinase activity"/>
    <property type="evidence" value="ECO:0007669"/>
    <property type="project" value="UniProtKB-KW"/>
</dbReference>
<dbReference type="Gene3D" id="1.10.510.10">
    <property type="entry name" value="Transferase(Phosphotransferase) domain 1"/>
    <property type="match status" value="1"/>
</dbReference>
<evidence type="ECO:0000256" key="8">
    <source>
        <dbReference type="RuleBase" id="RU000304"/>
    </source>
</evidence>
<reference evidence="12" key="1">
    <citation type="submission" date="2016-06" db="UniProtKB">
        <authorList>
            <consortium name="WormBaseParasite"/>
        </authorList>
    </citation>
    <scope>IDENTIFICATION</scope>
</reference>
<name>A0A183I9E8_9BILA</name>
<dbReference type="InterPro" id="IPR017441">
    <property type="entry name" value="Protein_kinase_ATP_BS"/>
</dbReference>
<protein>
    <submittedName>
        <fullName evidence="12">Protein kinase domain-containing protein</fullName>
    </submittedName>
</protein>
<dbReference type="InterPro" id="IPR008271">
    <property type="entry name" value="Ser/Thr_kinase_AS"/>
</dbReference>